<dbReference type="GO" id="GO:0003677">
    <property type="term" value="F:DNA binding"/>
    <property type="evidence" value="ECO:0007669"/>
    <property type="project" value="InterPro"/>
</dbReference>
<evidence type="ECO:0000313" key="9">
    <source>
        <dbReference type="Proteomes" id="UP000093903"/>
    </source>
</evidence>
<dbReference type="EC" id="2.1.1.72" evidence="1"/>
<evidence type="ECO:0000259" key="7">
    <source>
        <dbReference type="Pfam" id="PF18135"/>
    </source>
</evidence>
<dbReference type="Gene3D" id="3.40.50.150">
    <property type="entry name" value="Vaccinia Virus protein VP39"/>
    <property type="match status" value="1"/>
</dbReference>
<evidence type="ECO:0000256" key="1">
    <source>
        <dbReference type="ARBA" id="ARBA00011900"/>
    </source>
</evidence>
<evidence type="ECO:0000259" key="6">
    <source>
        <dbReference type="Pfam" id="PF02384"/>
    </source>
</evidence>
<protein>
    <recommendedName>
        <fullName evidence="1">site-specific DNA-methyltransferase (adenine-specific)</fullName>
        <ecNumber evidence="1">2.1.1.72</ecNumber>
    </recommendedName>
</protein>
<dbReference type="REBASE" id="167654">
    <property type="entry name" value="Cra505ORF16320P"/>
</dbReference>
<dbReference type="PANTHER" id="PTHR33841">
    <property type="entry name" value="DNA METHYLTRANSFERASE YEEA-RELATED"/>
    <property type="match status" value="1"/>
</dbReference>
<dbReference type="GO" id="GO:0009307">
    <property type="term" value="P:DNA restriction-modification system"/>
    <property type="evidence" value="ECO:0007669"/>
    <property type="project" value="UniProtKB-KW"/>
</dbReference>
<dbReference type="InterPro" id="IPR029063">
    <property type="entry name" value="SAM-dependent_MTases_sf"/>
</dbReference>
<evidence type="ECO:0000256" key="2">
    <source>
        <dbReference type="ARBA" id="ARBA00022603"/>
    </source>
</evidence>
<comment type="caution">
    <text evidence="8">The sequence shown here is derived from an EMBL/GenBank/DDBJ whole genome shotgun (WGS) entry which is preliminary data.</text>
</comment>
<dbReference type="PANTHER" id="PTHR33841:SF1">
    <property type="entry name" value="DNA METHYLTRANSFERASE A"/>
    <property type="match status" value="1"/>
</dbReference>
<dbReference type="Proteomes" id="UP000093903">
    <property type="component" value="Unassembled WGS sequence"/>
</dbReference>
<dbReference type="InterPro" id="IPR050953">
    <property type="entry name" value="N4_N6_ade-DNA_methylase"/>
</dbReference>
<dbReference type="GO" id="GO:0032259">
    <property type="term" value="P:methylation"/>
    <property type="evidence" value="ECO:0007669"/>
    <property type="project" value="UniProtKB-KW"/>
</dbReference>
<dbReference type="Pfam" id="PF18135">
    <property type="entry name" value="Type_ISP_C"/>
    <property type="match status" value="1"/>
</dbReference>
<dbReference type="InterPro" id="IPR041635">
    <property type="entry name" value="Type_ISP_LLaBIII_C"/>
</dbReference>
<evidence type="ECO:0000313" key="8">
    <source>
        <dbReference type="EMBL" id="OBU77670.1"/>
    </source>
</evidence>
<dbReference type="GO" id="GO:0009007">
    <property type="term" value="F:site-specific DNA-methyltransferase (adenine-specific) activity"/>
    <property type="evidence" value="ECO:0007669"/>
    <property type="project" value="UniProtKB-EC"/>
</dbReference>
<gene>
    <name evidence="8" type="ORF">A9P98_16320</name>
</gene>
<evidence type="ECO:0000256" key="3">
    <source>
        <dbReference type="ARBA" id="ARBA00022679"/>
    </source>
</evidence>
<dbReference type="InterPro" id="IPR002052">
    <property type="entry name" value="DNA_methylase_N6_adenine_CS"/>
</dbReference>
<dbReference type="PROSITE" id="PS00092">
    <property type="entry name" value="N6_MTASE"/>
    <property type="match status" value="1"/>
</dbReference>
<keyword evidence="4" id="KW-0680">Restriction system</keyword>
<dbReference type="PRINTS" id="PR00507">
    <property type="entry name" value="N12N6MTFRASE"/>
</dbReference>
<keyword evidence="3" id="KW-0808">Transferase</keyword>
<dbReference type="GO" id="GO:0008170">
    <property type="term" value="F:N-methyltransferase activity"/>
    <property type="evidence" value="ECO:0007669"/>
    <property type="project" value="InterPro"/>
</dbReference>
<feature type="domain" description="Type ISP restriction-modification enzyme LLaBIII C-terminal specificity" evidence="7">
    <location>
        <begin position="721"/>
        <end position="1068"/>
    </location>
</feature>
<reference evidence="8 9" key="1">
    <citation type="submission" date="2016-05" db="EMBL/GenBank/DDBJ databases">
        <title>First complete genome of the cyanobacterium Cylindrospermopsis raciborskii CS505, containing a circular chromosome and a single extrachromosomal element.</title>
        <authorList>
            <person name="Fuentes J."/>
            <person name="Tamames J."/>
            <person name="Allen E."/>
            <person name="Plominski A."/>
            <person name="Vasquez M."/>
        </authorList>
    </citation>
    <scope>NUCLEOTIDE SEQUENCE [LARGE SCALE GENOMIC DNA]</scope>
    <source>
        <strain evidence="8 9">CS505</strain>
    </source>
</reference>
<accession>A0A853ME65</accession>
<organism evidence="8 9">
    <name type="scientific">Cylindrospermopsis raciborskii CS-505</name>
    <dbReference type="NCBI Taxonomy" id="533240"/>
    <lineage>
        <taxon>Bacteria</taxon>
        <taxon>Bacillati</taxon>
        <taxon>Cyanobacteriota</taxon>
        <taxon>Cyanophyceae</taxon>
        <taxon>Nostocales</taxon>
        <taxon>Aphanizomenonaceae</taxon>
        <taxon>Cylindrospermopsis</taxon>
    </lineage>
</organism>
<proteinExistence type="predicted"/>
<sequence>MTFTRAQFQVVIKDKNDSSRVAALQQLLGYPVKEKDPGGSRFWYLRPGVDGEQATDTCPIAVGFYEELVSLSELEAKRFFTEEAQQRDIYGHYISRVAEEQPVMYVLLPHGSSGRVSLILPGEGKLRQQQIQTFSCDDEQLLSRLKRITQDEIFIATKALMSVPLVEWVFYEPIKTAKELALKLAQAARQIEQVIPIAYKQEREDGYLHTLLKSFQRELLPSLKLSADNEKDYSFADIYAQTIAYALFTARVFGYVRDKRAGRTQETLFDRESAWQQLPETNPFLRKLFQDVSERSAEKLGDDLIGAIADIFVILRTTKMDAILSDFEMKMNREDIVIRFYEDFLAAYKPQMRERRGVYYTPEPVVSYMVRSVDILVQEKFNKPLGLADPTVTILDPACGTGTFLLYIFQLIYQRFQESPATLTEGLADRSWSGYVEERLLPRIFGFELLMSPYAIAHLKIGLFLQETGYRFDGAKRLGVYLINTLEDITLREETQQLSLNIPQMEELIAEEAKAGARVKKEEPIMVVIGNPPYSGHSENNNPWIKELVNDYYFVDGKPLGEKNPKWLQDDYVKFIRFAQWRIDKSGQGVLAFISNHGFLDNPTFRGMRQYLINSFNGIYIYDLHGNSKKKETSMDGGKDENVFDIQQGVSITLALKVENECINNHAHLYGLRDYKYNTLTENTVNTTKFSEVKPKSEFYLLIPQDTSLFTEYEHCLKITDVMPVNSVGIVTARDKLTIQDSPEEVWNIVTDFVNLGIEEAREKYSLGEDARDWKVDLAQDDLRNNIKDNNIIPILYRPFDTKFTYYTGKSRGFICMPRPEVMRNMLLGKNVVGKDNLCLLSSRQQSTVGYRHCWASQEVVEYCVISTTSREGNQVFPLYLYPDKNNPKELQQEKRANFSEDFLKKIEINLGYLPTPETIFYYIYAIFHSPTYRTRYAEFLKIDFPRVPITSDKNLFSQLAKYGEELVALHLMKSPRLNNLITQFTENGGHGIVDPAHPKYTQSTVVINKKGDKFVGVPEAVWNFYVGGYQVCQKWLKDRKGRTLTDNDIQHYQRIIVALQETIKLMQSIDETIPNWPIQ</sequence>
<dbReference type="SUPFAM" id="SSF53335">
    <property type="entry name" value="S-adenosyl-L-methionine-dependent methyltransferases"/>
    <property type="match status" value="1"/>
</dbReference>
<comment type="catalytic activity">
    <reaction evidence="5">
        <text>a 2'-deoxyadenosine in DNA + S-adenosyl-L-methionine = an N(6)-methyl-2'-deoxyadenosine in DNA + S-adenosyl-L-homocysteine + H(+)</text>
        <dbReference type="Rhea" id="RHEA:15197"/>
        <dbReference type="Rhea" id="RHEA-COMP:12418"/>
        <dbReference type="Rhea" id="RHEA-COMP:12419"/>
        <dbReference type="ChEBI" id="CHEBI:15378"/>
        <dbReference type="ChEBI" id="CHEBI:57856"/>
        <dbReference type="ChEBI" id="CHEBI:59789"/>
        <dbReference type="ChEBI" id="CHEBI:90615"/>
        <dbReference type="ChEBI" id="CHEBI:90616"/>
        <dbReference type="EC" id="2.1.1.72"/>
    </reaction>
</comment>
<keyword evidence="2 8" id="KW-0489">Methyltransferase</keyword>
<dbReference type="RefSeq" id="WP_006278017.1">
    <property type="nucleotide sequence ID" value="NZ_ACYA01000055.1"/>
</dbReference>
<name>A0A853ME65_9CYAN</name>
<dbReference type="InterPro" id="IPR003356">
    <property type="entry name" value="DNA_methylase_A-5"/>
</dbReference>
<feature type="domain" description="DNA methylase adenine-specific" evidence="6">
    <location>
        <begin position="334"/>
        <end position="599"/>
    </location>
</feature>
<dbReference type="AlphaFoldDB" id="A0A853ME65"/>
<evidence type="ECO:0000256" key="5">
    <source>
        <dbReference type="ARBA" id="ARBA00047942"/>
    </source>
</evidence>
<dbReference type="Pfam" id="PF02384">
    <property type="entry name" value="N6_Mtase"/>
    <property type="match status" value="1"/>
</dbReference>
<dbReference type="EMBL" id="LYXA01000001">
    <property type="protein sequence ID" value="OBU77670.1"/>
    <property type="molecule type" value="Genomic_DNA"/>
</dbReference>
<evidence type="ECO:0000256" key="4">
    <source>
        <dbReference type="ARBA" id="ARBA00022747"/>
    </source>
</evidence>